<dbReference type="Pfam" id="PF02633">
    <property type="entry name" value="Creatininase"/>
    <property type="match status" value="1"/>
</dbReference>
<dbReference type="EMBL" id="JBHSGN010000160">
    <property type="protein sequence ID" value="MFC4676831.1"/>
    <property type="molecule type" value="Genomic_DNA"/>
</dbReference>
<comment type="similarity">
    <text evidence="5">Belongs to the creatininase superfamily.</text>
</comment>
<comment type="cofactor">
    <cofactor evidence="1">
        <name>Zn(2+)</name>
        <dbReference type="ChEBI" id="CHEBI:29105"/>
    </cofactor>
</comment>
<dbReference type="InterPro" id="IPR024087">
    <property type="entry name" value="Creatininase-like_sf"/>
</dbReference>
<evidence type="ECO:0000256" key="5">
    <source>
        <dbReference type="ARBA" id="ARBA00024029"/>
    </source>
</evidence>
<evidence type="ECO:0000256" key="2">
    <source>
        <dbReference type="ARBA" id="ARBA00022723"/>
    </source>
</evidence>
<dbReference type="Gene3D" id="3.40.50.10310">
    <property type="entry name" value="Creatininase"/>
    <property type="match status" value="1"/>
</dbReference>
<keyword evidence="3" id="KW-0378">Hydrolase</keyword>
<accession>A0ABV9L4V9</accession>
<dbReference type="RefSeq" id="WP_380001442.1">
    <property type="nucleotide sequence ID" value="NZ_JBHSGN010000160.1"/>
</dbReference>
<keyword evidence="7" id="KW-1185">Reference proteome</keyword>
<comment type="caution">
    <text evidence="6">The sequence shown here is derived from an EMBL/GenBank/DDBJ whole genome shotgun (WGS) entry which is preliminary data.</text>
</comment>
<reference evidence="7" key="1">
    <citation type="journal article" date="2019" name="Int. J. Syst. Evol. Microbiol.">
        <title>The Global Catalogue of Microorganisms (GCM) 10K type strain sequencing project: providing services to taxonomists for standard genome sequencing and annotation.</title>
        <authorList>
            <consortium name="The Broad Institute Genomics Platform"/>
            <consortium name="The Broad Institute Genome Sequencing Center for Infectious Disease"/>
            <person name="Wu L."/>
            <person name="Ma J."/>
        </authorList>
    </citation>
    <scope>NUCLEOTIDE SEQUENCE [LARGE SCALE GENOMIC DNA]</scope>
    <source>
        <strain evidence="7">CCUG 66188</strain>
    </source>
</reference>
<dbReference type="SUPFAM" id="SSF102215">
    <property type="entry name" value="Creatininase"/>
    <property type="match status" value="1"/>
</dbReference>
<protein>
    <submittedName>
        <fullName evidence="6">Creatininase family protein</fullName>
    </submittedName>
</protein>
<evidence type="ECO:0000313" key="6">
    <source>
        <dbReference type="EMBL" id="MFC4676831.1"/>
    </source>
</evidence>
<organism evidence="6 7">
    <name type="scientific">Dysgonomonas termitidis</name>
    <dbReference type="NCBI Taxonomy" id="1516126"/>
    <lineage>
        <taxon>Bacteria</taxon>
        <taxon>Pseudomonadati</taxon>
        <taxon>Bacteroidota</taxon>
        <taxon>Bacteroidia</taxon>
        <taxon>Bacteroidales</taxon>
        <taxon>Dysgonomonadaceae</taxon>
        <taxon>Dysgonomonas</taxon>
    </lineage>
</organism>
<evidence type="ECO:0000256" key="4">
    <source>
        <dbReference type="ARBA" id="ARBA00022833"/>
    </source>
</evidence>
<sequence>MGELEHIDLQVENYGHIRSKSYSFAVLPWGATEPHNYHLPYLTDCYLAHDIAVDAAAKAWAKYGVRGMVLPPIPLGAQNPGQRELPFCLHTRYETQKHILYDIVESLDYQNIHTLVIINGHGGNSFRPLIRDLCVDYPQMVIACCDWFSVEAQDNYFENRDDHAGEMETSVMLHYHPGLVDLSMAGTGESKPFNIESLNNKVAWVPRNWAKVSSDTGIGNPRRSSADKGEVYATVVTDKIAMLFDELVNQSIYKK</sequence>
<keyword evidence="2" id="KW-0479">Metal-binding</keyword>
<dbReference type="PANTHER" id="PTHR35005:SF1">
    <property type="entry name" value="2-AMINO-5-FORMYLAMINO-6-RIBOSYLAMINOPYRIMIDIN-4(3H)-ONE 5'-MONOPHOSPHATE DEFORMYLASE"/>
    <property type="match status" value="1"/>
</dbReference>
<keyword evidence="4" id="KW-0862">Zinc</keyword>
<gene>
    <name evidence="6" type="ORF">ACFO6W_24420</name>
</gene>
<evidence type="ECO:0000313" key="7">
    <source>
        <dbReference type="Proteomes" id="UP001596023"/>
    </source>
</evidence>
<evidence type="ECO:0000256" key="1">
    <source>
        <dbReference type="ARBA" id="ARBA00001947"/>
    </source>
</evidence>
<dbReference type="InterPro" id="IPR003785">
    <property type="entry name" value="Creatininase/forma_Hydrolase"/>
</dbReference>
<dbReference type="Proteomes" id="UP001596023">
    <property type="component" value="Unassembled WGS sequence"/>
</dbReference>
<name>A0ABV9L4V9_9BACT</name>
<evidence type="ECO:0000256" key="3">
    <source>
        <dbReference type="ARBA" id="ARBA00022801"/>
    </source>
</evidence>
<dbReference type="PANTHER" id="PTHR35005">
    <property type="entry name" value="3-DEHYDRO-SCYLLO-INOSOSE HYDROLASE"/>
    <property type="match status" value="1"/>
</dbReference>
<proteinExistence type="inferred from homology"/>